<evidence type="ECO:0000313" key="3">
    <source>
        <dbReference type="Proteomes" id="UP000250235"/>
    </source>
</evidence>
<accession>A0A2Z7BCB0</accession>
<dbReference type="Proteomes" id="UP000250235">
    <property type="component" value="Unassembled WGS sequence"/>
</dbReference>
<feature type="compositionally biased region" description="Basic and acidic residues" evidence="1">
    <location>
        <begin position="34"/>
        <end position="66"/>
    </location>
</feature>
<reference evidence="2 3" key="1">
    <citation type="journal article" date="2015" name="Proc. Natl. Acad. Sci. U.S.A.">
        <title>The resurrection genome of Boea hygrometrica: A blueprint for survival of dehydration.</title>
        <authorList>
            <person name="Xiao L."/>
            <person name="Yang G."/>
            <person name="Zhang L."/>
            <person name="Yang X."/>
            <person name="Zhao S."/>
            <person name="Ji Z."/>
            <person name="Zhou Q."/>
            <person name="Hu M."/>
            <person name="Wang Y."/>
            <person name="Chen M."/>
            <person name="Xu Y."/>
            <person name="Jin H."/>
            <person name="Xiao X."/>
            <person name="Hu G."/>
            <person name="Bao F."/>
            <person name="Hu Y."/>
            <person name="Wan P."/>
            <person name="Li L."/>
            <person name="Deng X."/>
            <person name="Kuang T."/>
            <person name="Xiang C."/>
            <person name="Zhu J.K."/>
            <person name="Oliver M.J."/>
            <person name="He Y."/>
        </authorList>
    </citation>
    <scope>NUCLEOTIDE SEQUENCE [LARGE SCALE GENOMIC DNA]</scope>
    <source>
        <strain evidence="3">cv. XS01</strain>
    </source>
</reference>
<protein>
    <submittedName>
        <fullName evidence="2">Uncharacterized protein</fullName>
    </submittedName>
</protein>
<feature type="region of interest" description="Disordered" evidence="1">
    <location>
        <begin position="315"/>
        <end position="334"/>
    </location>
</feature>
<feature type="compositionally biased region" description="Polar residues" evidence="1">
    <location>
        <begin position="115"/>
        <end position="132"/>
    </location>
</feature>
<dbReference type="EMBL" id="KV009369">
    <property type="protein sequence ID" value="KZV29449.1"/>
    <property type="molecule type" value="Genomic_DNA"/>
</dbReference>
<keyword evidence="3" id="KW-1185">Reference proteome</keyword>
<evidence type="ECO:0000313" key="2">
    <source>
        <dbReference type="EMBL" id="KZV29449.1"/>
    </source>
</evidence>
<dbReference type="AlphaFoldDB" id="A0A2Z7BCB0"/>
<feature type="region of interest" description="Disordered" evidence="1">
    <location>
        <begin position="1"/>
        <end position="132"/>
    </location>
</feature>
<name>A0A2Z7BCB0_9LAMI</name>
<evidence type="ECO:0000256" key="1">
    <source>
        <dbReference type="SAM" id="MobiDB-lite"/>
    </source>
</evidence>
<proteinExistence type="predicted"/>
<organism evidence="2 3">
    <name type="scientific">Dorcoceras hygrometricum</name>
    <dbReference type="NCBI Taxonomy" id="472368"/>
    <lineage>
        <taxon>Eukaryota</taxon>
        <taxon>Viridiplantae</taxon>
        <taxon>Streptophyta</taxon>
        <taxon>Embryophyta</taxon>
        <taxon>Tracheophyta</taxon>
        <taxon>Spermatophyta</taxon>
        <taxon>Magnoliopsida</taxon>
        <taxon>eudicotyledons</taxon>
        <taxon>Gunneridae</taxon>
        <taxon>Pentapetalae</taxon>
        <taxon>asterids</taxon>
        <taxon>lamiids</taxon>
        <taxon>Lamiales</taxon>
        <taxon>Gesneriaceae</taxon>
        <taxon>Didymocarpoideae</taxon>
        <taxon>Trichosporeae</taxon>
        <taxon>Loxocarpinae</taxon>
        <taxon>Dorcoceras</taxon>
    </lineage>
</organism>
<feature type="compositionally biased region" description="Basic and acidic residues" evidence="1">
    <location>
        <begin position="75"/>
        <end position="92"/>
    </location>
</feature>
<sequence>MSGPTQNEDQPADAPLGPIGLPEDPAKANTDQSSPKDGKQNEVKPQCKESADHHREVVFSHDDSAGHHNINVGPFRHDDSTGRSQRAKEFRSQENQTTTNSTRETYPKADIKAAKSSSIRTSNLNSTTTDHAGRSSNFLLKYATHQLLKSSNGKCLQAQIQKLKQIGRTIDQNFAKILEPATTLRSLNMPIQSSKFVSIKRSTGDELSATSLAPNSSVNRRKTKELGQRYSRSKLSSELSTTPDLIPLLYTSSRPPKRRRIGVRLSSNLMLAKRRRIYYTHPASNMVYSKRHRIAYSQPASTWVTQNNIVSSHAHDNPLNHTRVSSGHPDLTQI</sequence>
<gene>
    <name evidence="2" type="ORF">F511_29293</name>
</gene>
<feature type="compositionally biased region" description="Polar residues" evidence="1">
    <location>
        <begin position="93"/>
        <end position="104"/>
    </location>
</feature>